<dbReference type="PROSITE" id="PS51257">
    <property type="entry name" value="PROKAR_LIPOPROTEIN"/>
    <property type="match status" value="1"/>
</dbReference>
<proteinExistence type="inferred from homology"/>
<evidence type="ECO:0000259" key="6">
    <source>
        <dbReference type="Pfam" id="PF14718"/>
    </source>
</evidence>
<feature type="signal peptide" evidence="4">
    <location>
        <begin position="1"/>
        <end position="24"/>
    </location>
</feature>
<dbReference type="Gene3D" id="1.10.1240.20">
    <property type="entry name" value="Lytic transglycosylase, superhelical linker domain"/>
    <property type="match status" value="1"/>
</dbReference>
<dbReference type="InterPro" id="IPR008939">
    <property type="entry name" value="Lytic_TGlycosylase_superhlx_U"/>
</dbReference>
<dbReference type="SUPFAM" id="SSF53955">
    <property type="entry name" value="Lysozyme-like"/>
    <property type="match status" value="1"/>
</dbReference>
<dbReference type="CDD" id="cd13401">
    <property type="entry name" value="Slt70-like"/>
    <property type="match status" value="1"/>
</dbReference>
<evidence type="ECO:0000256" key="4">
    <source>
        <dbReference type="SAM" id="SignalP"/>
    </source>
</evidence>
<name>A0A376BKG6_9NEIS</name>
<keyword evidence="2 4" id="KW-0732">Signal</keyword>
<gene>
    <name evidence="7" type="primary">slt</name>
    <name evidence="7" type="ORF">NCTC10283_00285</name>
</gene>
<feature type="region of interest" description="Disordered" evidence="3">
    <location>
        <begin position="31"/>
        <end position="53"/>
    </location>
</feature>
<keyword evidence="8" id="KW-1185">Reference proteome</keyword>
<sequence length="636" mass="70156">MNSIQKFPKKLTYPLIAAALTLIAACASDRVPDTGKTTKPTTPNTQGKKLEPIATPNMAGEGFSFTPKSAENFSQTMSDYSRLASVLAAAQAGDDFTPQQFLATQSNSAMGEAVRNEWLKSLGVRQQIQLFKQQYALLPADGRLKEVRCYAMLFGIENDAALLQEHLEETGKASAGCTRLVESRAVGVDNQLAWRRVRGLISNNQITDARNLAAALGSPLDGGVGQGAQENLLRDVISPSAKKSPAIAASRLANISGSLNNQQTSFAWGVLGVEQAESGNFPTALAYFNRASDRSQLSKNQFEWYVRSALRLGQWDTVASVIEAMPQKLRDDSAWSYWLARVYQMRGQTAQAQALFDKASKTGRNFYAVLSLEELGKRVDTRNNVANPTAQQLNTIKQDGAIQRALQMYRASAGNWELRKQAQAEWRYATRGMNETTRLAAAQLAYDNQFYEMAIATADSTSKLLNYNLRYISPFQDLVVDYSAQANVDAAWVYGLIRQESRFMLSAKSSVGAQGLMQVMPATAAEIARRIGMSQSDLYTMDGNIRMGTWYMADARRSLQNNEVMATAGYNAGPSRARKWQANVPLEGAIYAETIPFTETRDYVKKVMTNATYYASLLNEPHTSLKTRMGMVPARY</sequence>
<dbReference type="Gene3D" id="1.10.530.10">
    <property type="match status" value="1"/>
</dbReference>
<dbReference type="InterPro" id="IPR023346">
    <property type="entry name" value="Lysozyme-like_dom_sf"/>
</dbReference>
<dbReference type="GO" id="GO:0004553">
    <property type="term" value="F:hydrolase activity, hydrolyzing O-glycosyl compounds"/>
    <property type="evidence" value="ECO:0007669"/>
    <property type="project" value="InterPro"/>
</dbReference>
<dbReference type="InterPro" id="IPR037061">
    <property type="entry name" value="Lytic_TGlycoase_superhlx_L_sf"/>
</dbReference>
<dbReference type="AlphaFoldDB" id="A0A376BKG6"/>
<dbReference type="OrthoDB" id="92254at2"/>
<accession>A0A376BKG6</accession>
<dbReference type="EC" id="4.2.2.-" evidence="7"/>
<dbReference type="Pfam" id="PF14718">
    <property type="entry name" value="SLT_L"/>
    <property type="match status" value="1"/>
</dbReference>
<dbReference type="SUPFAM" id="SSF48435">
    <property type="entry name" value="Bacterial muramidases"/>
    <property type="match status" value="1"/>
</dbReference>
<feature type="domain" description="Lytic transglycosylase superhelical linker" evidence="6">
    <location>
        <begin position="416"/>
        <end position="457"/>
    </location>
</feature>
<dbReference type="EMBL" id="UFSO01000002">
    <property type="protein sequence ID" value="SSY70209.1"/>
    <property type="molecule type" value="Genomic_DNA"/>
</dbReference>
<dbReference type="Pfam" id="PF01464">
    <property type="entry name" value="SLT"/>
    <property type="match status" value="1"/>
</dbReference>
<comment type="similarity">
    <text evidence="1">Belongs to the transglycosylase Slt family.</text>
</comment>
<evidence type="ECO:0000256" key="3">
    <source>
        <dbReference type="SAM" id="MobiDB-lite"/>
    </source>
</evidence>
<dbReference type="PANTHER" id="PTHR37423">
    <property type="entry name" value="SOLUBLE LYTIC MUREIN TRANSGLYCOSYLASE-RELATED"/>
    <property type="match status" value="1"/>
</dbReference>
<organism evidence="7 8">
    <name type="scientific">Alysiella crassa</name>
    <dbReference type="NCBI Taxonomy" id="153491"/>
    <lineage>
        <taxon>Bacteria</taxon>
        <taxon>Pseudomonadati</taxon>
        <taxon>Pseudomonadota</taxon>
        <taxon>Betaproteobacteria</taxon>
        <taxon>Neisseriales</taxon>
        <taxon>Neisseriaceae</taxon>
        <taxon>Alysiella</taxon>
    </lineage>
</organism>
<dbReference type="PANTHER" id="PTHR37423:SF5">
    <property type="entry name" value="SOLUBLE LYTIC MUREIN TRANSGLYCOSYLASE"/>
    <property type="match status" value="1"/>
</dbReference>
<evidence type="ECO:0000256" key="2">
    <source>
        <dbReference type="ARBA" id="ARBA00022729"/>
    </source>
</evidence>
<dbReference type="STRING" id="1120980.GCA_000745955_02146"/>
<protein>
    <submittedName>
        <fullName evidence="7">Soluble lytic murein transglycosylase</fullName>
        <ecNumber evidence="7">4.2.2.-</ecNumber>
    </submittedName>
</protein>
<dbReference type="Gene3D" id="1.25.20.10">
    <property type="entry name" value="Bacterial muramidases"/>
    <property type="match status" value="1"/>
</dbReference>
<evidence type="ECO:0000259" key="5">
    <source>
        <dbReference type="Pfam" id="PF01464"/>
    </source>
</evidence>
<evidence type="ECO:0000256" key="1">
    <source>
        <dbReference type="ARBA" id="ARBA00007734"/>
    </source>
</evidence>
<keyword evidence="7" id="KW-0456">Lyase</keyword>
<dbReference type="RefSeq" id="WP_034294769.1">
    <property type="nucleotide sequence ID" value="NZ_CP091519.2"/>
</dbReference>
<dbReference type="GO" id="GO:0016829">
    <property type="term" value="F:lyase activity"/>
    <property type="evidence" value="ECO:0007669"/>
    <property type="project" value="UniProtKB-KW"/>
</dbReference>
<evidence type="ECO:0000313" key="7">
    <source>
        <dbReference type="EMBL" id="SSY70209.1"/>
    </source>
</evidence>
<reference evidence="7 8" key="1">
    <citation type="submission" date="2018-06" db="EMBL/GenBank/DDBJ databases">
        <authorList>
            <consortium name="Pathogen Informatics"/>
            <person name="Doyle S."/>
        </authorList>
    </citation>
    <scope>NUCLEOTIDE SEQUENCE [LARGE SCALE GENOMIC DNA]</scope>
    <source>
        <strain evidence="7 8">NCTC10283</strain>
    </source>
</reference>
<dbReference type="GO" id="GO:0042597">
    <property type="term" value="C:periplasmic space"/>
    <property type="evidence" value="ECO:0007669"/>
    <property type="project" value="InterPro"/>
</dbReference>
<dbReference type="InterPro" id="IPR012289">
    <property type="entry name" value="Lytic_TGlycosylase_superhlx_L"/>
</dbReference>
<feature type="chain" id="PRO_5016680258" evidence="4">
    <location>
        <begin position="25"/>
        <end position="636"/>
    </location>
</feature>
<feature type="domain" description="Transglycosylase SLT" evidence="5">
    <location>
        <begin position="482"/>
        <end position="584"/>
    </location>
</feature>
<feature type="compositionally biased region" description="Low complexity" evidence="3">
    <location>
        <begin position="34"/>
        <end position="47"/>
    </location>
</feature>
<dbReference type="InterPro" id="IPR008258">
    <property type="entry name" value="Transglycosylase_SLT_dom_1"/>
</dbReference>
<dbReference type="Proteomes" id="UP000254209">
    <property type="component" value="Unassembled WGS sequence"/>
</dbReference>
<evidence type="ECO:0000313" key="8">
    <source>
        <dbReference type="Proteomes" id="UP000254209"/>
    </source>
</evidence>